<dbReference type="AlphaFoldDB" id="A0A4W5K4I0"/>
<dbReference type="SMART" id="SM00406">
    <property type="entry name" value="IGv"/>
    <property type="match status" value="1"/>
</dbReference>
<dbReference type="Ensembl" id="ENSHHUT00000005542.1">
    <property type="protein sequence ID" value="ENSHHUP00000005365.1"/>
    <property type="gene ID" value="ENSHHUG00000003302.1"/>
</dbReference>
<keyword evidence="4" id="KW-1133">Transmembrane helix</keyword>
<accession>A0A4W5K4I0</accession>
<evidence type="ECO:0000259" key="6">
    <source>
        <dbReference type="SMART" id="SM00406"/>
    </source>
</evidence>
<keyword evidence="8" id="KW-1185">Reference proteome</keyword>
<reference evidence="7" key="3">
    <citation type="submission" date="2025-09" db="UniProtKB">
        <authorList>
            <consortium name="Ensembl"/>
        </authorList>
    </citation>
    <scope>IDENTIFICATION</scope>
</reference>
<organism evidence="7 8">
    <name type="scientific">Hucho hucho</name>
    <name type="common">huchen</name>
    <dbReference type="NCBI Taxonomy" id="62062"/>
    <lineage>
        <taxon>Eukaryota</taxon>
        <taxon>Metazoa</taxon>
        <taxon>Chordata</taxon>
        <taxon>Craniata</taxon>
        <taxon>Vertebrata</taxon>
        <taxon>Euteleostomi</taxon>
        <taxon>Actinopterygii</taxon>
        <taxon>Neopterygii</taxon>
        <taxon>Teleostei</taxon>
        <taxon>Protacanthopterygii</taxon>
        <taxon>Salmoniformes</taxon>
        <taxon>Salmonidae</taxon>
        <taxon>Salmoninae</taxon>
        <taxon>Hucho</taxon>
    </lineage>
</organism>
<reference evidence="7" key="2">
    <citation type="submission" date="2025-08" db="UniProtKB">
        <authorList>
            <consortium name="Ensembl"/>
        </authorList>
    </citation>
    <scope>IDENTIFICATION</scope>
</reference>
<keyword evidence="4" id="KW-0812">Transmembrane</keyword>
<evidence type="ECO:0000256" key="3">
    <source>
        <dbReference type="ARBA" id="ARBA00043265"/>
    </source>
</evidence>
<dbReference type="GO" id="GO:0019814">
    <property type="term" value="C:immunoglobulin complex"/>
    <property type="evidence" value="ECO:0007669"/>
    <property type="project" value="UniProtKB-KW"/>
</dbReference>
<reference evidence="8" key="1">
    <citation type="submission" date="2018-06" db="EMBL/GenBank/DDBJ databases">
        <title>Genome assembly of Danube salmon.</title>
        <authorList>
            <person name="Macqueen D.J."/>
            <person name="Gundappa M.K."/>
        </authorList>
    </citation>
    <scope>NUCLEOTIDE SEQUENCE [LARGE SCALE GENOMIC DNA]</scope>
</reference>
<feature type="domain" description="Immunoglobulin V-set" evidence="6">
    <location>
        <begin position="33"/>
        <end position="105"/>
    </location>
</feature>
<dbReference type="Proteomes" id="UP000314982">
    <property type="component" value="Unassembled WGS sequence"/>
</dbReference>
<keyword evidence="5" id="KW-0732">Signal</keyword>
<dbReference type="GO" id="GO:0005576">
    <property type="term" value="C:extracellular region"/>
    <property type="evidence" value="ECO:0007669"/>
    <property type="project" value="UniProtKB-ARBA"/>
</dbReference>
<proteinExistence type="predicted"/>
<sequence length="255" mass="29166">SEFIYTYVLLLTCLAVFLEAIPSSPEMKNPGEPLSLSCKGSGFTFSSYNMAWIHQPAAGKGLEWIIYFHSDTHKRNAPVVRGRFTASKDSTNLYLPVEVRGLTMVHYVFHIYPTPPFKMITKRWSLSFQIANVVSSSSGDDPAVSLTLLYIPSPFTSMQTWFSPYLNRICLSVLVRPSVSWRAEKSSAHQFSFNSWQLPPVSLWVWRKDTTKNIASSIKRISTQLLEFKYICMCNMLLFCVFHVFFINPLLYQVS</sequence>
<dbReference type="Gene3D" id="2.60.40.10">
    <property type="entry name" value="Immunoglobulins"/>
    <property type="match status" value="1"/>
</dbReference>
<feature type="signal peptide" evidence="5">
    <location>
        <begin position="1"/>
        <end position="20"/>
    </location>
</feature>
<dbReference type="GO" id="GO:0002250">
    <property type="term" value="P:adaptive immune response"/>
    <property type="evidence" value="ECO:0007669"/>
    <property type="project" value="UniProtKB-KW"/>
</dbReference>
<evidence type="ECO:0000256" key="1">
    <source>
        <dbReference type="ARBA" id="ARBA00022859"/>
    </source>
</evidence>
<dbReference type="InterPro" id="IPR013783">
    <property type="entry name" value="Ig-like_fold"/>
</dbReference>
<protein>
    <recommendedName>
        <fullName evidence="6">Immunoglobulin V-set domain-containing protein</fullName>
    </recommendedName>
</protein>
<keyword evidence="4" id="KW-0472">Membrane</keyword>
<name>A0A4W5K4I0_9TELE</name>
<feature type="transmembrane region" description="Helical" evidence="4">
    <location>
        <begin position="228"/>
        <end position="252"/>
    </location>
</feature>
<evidence type="ECO:0000256" key="2">
    <source>
        <dbReference type="ARBA" id="ARBA00023130"/>
    </source>
</evidence>
<evidence type="ECO:0000256" key="4">
    <source>
        <dbReference type="SAM" id="Phobius"/>
    </source>
</evidence>
<dbReference type="InterPro" id="IPR036179">
    <property type="entry name" value="Ig-like_dom_sf"/>
</dbReference>
<dbReference type="GeneTree" id="ENSGT01060000249462"/>
<dbReference type="InterPro" id="IPR013106">
    <property type="entry name" value="Ig_V-set"/>
</dbReference>
<evidence type="ECO:0000313" key="8">
    <source>
        <dbReference type="Proteomes" id="UP000314982"/>
    </source>
</evidence>
<keyword evidence="3" id="KW-1280">Immunoglobulin</keyword>
<dbReference type="SUPFAM" id="SSF48726">
    <property type="entry name" value="Immunoglobulin"/>
    <property type="match status" value="1"/>
</dbReference>
<keyword evidence="1" id="KW-0391">Immunity</keyword>
<dbReference type="STRING" id="62062.ENSHHUP00000005365"/>
<keyword evidence="2" id="KW-1064">Adaptive immunity</keyword>
<dbReference type="PANTHER" id="PTHR23266">
    <property type="entry name" value="IMMUNOGLOBULIN HEAVY CHAIN"/>
    <property type="match status" value="1"/>
</dbReference>
<dbReference type="InterPro" id="IPR050199">
    <property type="entry name" value="IgHV"/>
</dbReference>
<evidence type="ECO:0000256" key="5">
    <source>
        <dbReference type="SAM" id="SignalP"/>
    </source>
</evidence>
<feature type="chain" id="PRO_5021385046" description="Immunoglobulin V-set domain-containing protein" evidence="5">
    <location>
        <begin position="21"/>
        <end position="255"/>
    </location>
</feature>
<evidence type="ECO:0000313" key="7">
    <source>
        <dbReference type="Ensembl" id="ENSHHUP00000005365.1"/>
    </source>
</evidence>